<sequence length="130" mass="14518">MIFLLACFWECCGDVSFLGGHGGGLAVALFGQVVAALVIIERVVDFGDFPAASLLSQENQDAQLRLLVAALPSLFDQTRQLQESGRNPWHSAWTAALFRPIRPPSLHTWRNYRCCVPGRGWSRTSRRLIY</sequence>
<name>Q13WC8_PARXL</name>
<dbReference type="KEGG" id="bxe:Bxe_A1342"/>
<reference evidence="1 2" key="1">
    <citation type="journal article" date="2006" name="Proc. Natl. Acad. Sci. U.S.A.">
        <title>Burkholderia xenovorans LB400 harbors a multi-replicon, 9.73-Mbp genome shaped for versatility.</title>
        <authorList>
            <person name="Chain P.S."/>
            <person name="Denef V.J."/>
            <person name="Konstantinidis K.T."/>
            <person name="Vergez L.M."/>
            <person name="Agullo L."/>
            <person name="Reyes V.L."/>
            <person name="Hauser L."/>
            <person name="Cordova M."/>
            <person name="Gomez L."/>
            <person name="Gonzalez M."/>
            <person name="Land M."/>
            <person name="Lao V."/>
            <person name="Larimer F."/>
            <person name="LiPuma J.J."/>
            <person name="Mahenthiralingam E."/>
            <person name="Malfatti S.A."/>
            <person name="Marx C.J."/>
            <person name="Parnell J.J."/>
            <person name="Ramette A."/>
            <person name="Richardson P."/>
            <person name="Seeger M."/>
            <person name="Smith D."/>
            <person name="Spilker T."/>
            <person name="Sul W.J."/>
            <person name="Tsoi T.V."/>
            <person name="Ulrich L.E."/>
            <person name="Zhulin I.B."/>
            <person name="Tiedje J.M."/>
        </authorList>
    </citation>
    <scope>NUCLEOTIDE SEQUENCE [LARGE SCALE GENOMIC DNA]</scope>
    <source>
        <strain evidence="1 2">LB400</strain>
    </source>
</reference>
<keyword evidence="2" id="KW-1185">Reference proteome</keyword>
<dbReference type="STRING" id="266265.Bxe_A1342"/>
<organism evidence="1 2">
    <name type="scientific">Paraburkholderia xenovorans (strain LB400)</name>
    <dbReference type="NCBI Taxonomy" id="266265"/>
    <lineage>
        <taxon>Bacteria</taxon>
        <taxon>Pseudomonadati</taxon>
        <taxon>Pseudomonadota</taxon>
        <taxon>Betaproteobacteria</taxon>
        <taxon>Burkholderiales</taxon>
        <taxon>Burkholderiaceae</taxon>
        <taxon>Paraburkholderia</taxon>
    </lineage>
</organism>
<accession>Q13WC8</accession>
<proteinExistence type="predicted"/>
<evidence type="ECO:0000313" key="1">
    <source>
        <dbReference type="EMBL" id="ABE31611.1"/>
    </source>
</evidence>
<evidence type="ECO:0000313" key="2">
    <source>
        <dbReference type="Proteomes" id="UP000001817"/>
    </source>
</evidence>
<dbReference type="AlphaFoldDB" id="Q13WC8"/>
<gene>
    <name evidence="1" type="ORF">Bxe_A1342</name>
</gene>
<dbReference type="Proteomes" id="UP000001817">
    <property type="component" value="Chromosome 1"/>
</dbReference>
<dbReference type="EMBL" id="CP000270">
    <property type="protein sequence ID" value="ABE31611.1"/>
    <property type="molecule type" value="Genomic_DNA"/>
</dbReference>
<protein>
    <submittedName>
        <fullName evidence="1">Uncharacterized protein</fullName>
    </submittedName>
</protein>